<dbReference type="SUPFAM" id="SSF88946">
    <property type="entry name" value="Sigma2 domain of RNA polymerase sigma factors"/>
    <property type="match status" value="1"/>
</dbReference>
<keyword evidence="8" id="KW-1185">Reference proteome</keyword>
<evidence type="ECO:0000313" key="7">
    <source>
        <dbReference type="EMBL" id="SKC51109.1"/>
    </source>
</evidence>
<dbReference type="Gene3D" id="1.10.10.10">
    <property type="entry name" value="Winged helix-like DNA-binding domain superfamily/Winged helix DNA-binding domain"/>
    <property type="match status" value="1"/>
</dbReference>
<keyword evidence="3" id="KW-0731">Sigma factor</keyword>
<dbReference type="GO" id="GO:0006352">
    <property type="term" value="P:DNA-templated transcription initiation"/>
    <property type="evidence" value="ECO:0007669"/>
    <property type="project" value="InterPro"/>
</dbReference>
<evidence type="ECO:0000259" key="5">
    <source>
        <dbReference type="Pfam" id="PF04542"/>
    </source>
</evidence>
<keyword evidence="2" id="KW-0805">Transcription regulation</keyword>
<dbReference type="STRING" id="688867.SAMN05660236_1115"/>
<dbReference type="InterPro" id="IPR007627">
    <property type="entry name" value="RNA_pol_sigma70_r2"/>
</dbReference>
<reference evidence="7 8" key="1">
    <citation type="submission" date="2017-02" db="EMBL/GenBank/DDBJ databases">
        <authorList>
            <person name="Peterson S.W."/>
        </authorList>
    </citation>
    <scope>NUCLEOTIDE SEQUENCE [LARGE SCALE GENOMIC DNA]</scope>
    <source>
        <strain evidence="7 8">DSM 25262</strain>
    </source>
</reference>
<name>A0A1T5JI46_9BACT</name>
<feature type="domain" description="RNA polymerase sigma-70 region 2" evidence="5">
    <location>
        <begin position="44"/>
        <end position="106"/>
    </location>
</feature>
<dbReference type="InterPro" id="IPR013324">
    <property type="entry name" value="RNA_pol_sigma_r3/r4-like"/>
</dbReference>
<dbReference type="PANTHER" id="PTHR43133">
    <property type="entry name" value="RNA POLYMERASE ECF-TYPE SIGMA FACTO"/>
    <property type="match status" value="1"/>
</dbReference>
<gene>
    <name evidence="7" type="ORF">SAMN05660236_1115</name>
</gene>
<dbReference type="SUPFAM" id="SSF88659">
    <property type="entry name" value="Sigma3 and sigma4 domains of RNA polymerase sigma factors"/>
    <property type="match status" value="1"/>
</dbReference>
<feature type="domain" description="RNA polymerase sigma factor 70 region 4 type 2" evidence="6">
    <location>
        <begin position="139"/>
        <end position="191"/>
    </location>
</feature>
<organism evidence="7 8">
    <name type="scientific">Ohtaekwangia koreensis</name>
    <dbReference type="NCBI Taxonomy" id="688867"/>
    <lineage>
        <taxon>Bacteria</taxon>
        <taxon>Pseudomonadati</taxon>
        <taxon>Bacteroidota</taxon>
        <taxon>Cytophagia</taxon>
        <taxon>Cytophagales</taxon>
        <taxon>Fulvivirgaceae</taxon>
        <taxon>Ohtaekwangia</taxon>
    </lineage>
</organism>
<dbReference type="InterPro" id="IPR013249">
    <property type="entry name" value="RNA_pol_sigma70_r4_t2"/>
</dbReference>
<dbReference type="InterPro" id="IPR014284">
    <property type="entry name" value="RNA_pol_sigma-70_dom"/>
</dbReference>
<sequence length="208" mass="24399">MEAARKIDEAIAPAQSESRSISMNDYILWKEFKSGDLAAYAMIYRKYFFALYNYGKKLSSDHELIKDCIQELFVKIWNNRENLNETTSIKYYLFTSLKRKLLDILKSPHVRLKAEEDLMDFDQEDGSVADEEVVHWQKEKVLKALSTLSDHQQKLLHMKYYKELSNKEISDELGITIQSVYNAVFKALRSLRKQMQTILLIVLSLMNL</sequence>
<evidence type="ECO:0000256" key="4">
    <source>
        <dbReference type="ARBA" id="ARBA00023163"/>
    </source>
</evidence>
<protein>
    <submittedName>
        <fullName evidence="7">RNA polymerase sigma factor, sigma-70 family</fullName>
    </submittedName>
</protein>
<evidence type="ECO:0000256" key="3">
    <source>
        <dbReference type="ARBA" id="ARBA00023082"/>
    </source>
</evidence>
<dbReference type="RefSeq" id="WP_079685678.1">
    <property type="nucleotide sequence ID" value="NZ_FUZU01000001.1"/>
</dbReference>
<dbReference type="GO" id="GO:0003677">
    <property type="term" value="F:DNA binding"/>
    <property type="evidence" value="ECO:0007669"/>
    <property type="project" value="InterPro"/>
</dbReference>
<dbReference type="NCBIfam" id="TIGR02937">
    <property type="entry name" value="sigma70-ECF"/>
    <property type="match status" value="1"/>
</dbReference>
<dbReference type="InterPro" id="IPR039425">
    <property type="entry name" value="RNA_pol_sigma-70-like"/>
</dbReference>
<dbReference type="Gene3D" id="1.10.1740.10">
    <property type="match status" value="1"/>
</dbReference>
<dbReference type="Pfam" id="PF04542">
    <property type="entry name" value="Sigma70_r2"/>
    <property type="match status" value="1"/>
</dbReference>
<comment type="similarity">
    <text evidence="1">Belongs to the sigma-70 factor family. ECF subfamily.</text>
</comment>
<dbReference type="GO" id="GO:0016987">
    <property type="term" value="F:sigma factor activity"/>
    <property type="evidence" value="ECO:0007669"/>
    <property type="project" value="UniProtKB-KW"/>
</dbReference>
<dbReference type="CDD" id="cd06171">
    <property type="entry name" value="Sigma70_r4"/>
    <property type="match status" value="1"/>
</dbReference>
<dbReference type="OrthoDB" id="9150024at2"/>
<evidence type="ECO:0000259" key="6">
    <source>
        <dbReference type="Pfam" id="PF08281"/>
    </source>
</evidence>
<dbReference type="InterPro" id="IPR036388">
    <property type="entry name" value="WH-like_DNA-bd_sf"/>
</dbReference>
<evidence type="ECO:0000313" key="8">
    <source>
        <dbReference type="Proteomes" id="UP000190961"/>
    </source>
</evidence>
<dbReference type="AlphaFoldDB" id="A0A1T5JI46"/>
<proteinExistence type="inferred from homology"/>
<evidence type="ECO:0000256" key="2">
    <source>
        <dbReference type="ARBA" id="ARBA00023015"/>
    </source>
</evidence>
<keyword evidence="4" id="KW-0804">Transcription</keyword>
<accession>A0A1T5JI46</accession>
<dbReference type="EMBL" id="FUZU01000001">
    <property type="protein sequence ID" value="SKC51109.1"/>
    <property type="molecule type" value="Genomic_DNA"/>
</dbReference>
<dbReference type="PANTHER" id="PTHR43133:SF46">
    <property type="entry name" value="RNA POLYMERASE SIGMA-70 FACTOR ECF SUBFAMILY"/>
    <property type="match status" value="1"/>
</dbReference>
<dbReference type="Proteomes" id="UP000190961">
    <property type="component" value="Unassembled WGS sequence"/>
</dbReference>
<dbReference type="Pfam" id="PF08281">
    <property type="entry name" value="Sigma70_r4_2"/>
    <property type="match status" value="1"/>
</dbReference>
<evidence type="ECO:0000256" key="1">
    <source>
        <dbReference type="ARBA" id="ARBA00010641"/>
    </source>
</evidence>
<dbReference type="InterPro" id="IPR013325">
    <property type="entry name" value="RNA_pol_sigma_r2"/>
</dbReference>